<feature type="binding site" evidence="7">
    <location>
        <begin position="431"/>
        <end position="434"/>
    </location>
    <ligand>
        <name>meso-2,6-diaminopimelate</name>
        <dbReference type="ChEBI" id="CHEBI:57791"/>
    </ligand>
</feature>
<dbReference type="GO" id="GO:0008360">
    <property type="term" value="P:regulation of cell shape"/>
    <property type="evidence" value="ECO:0007669"/>
    <property type="project" value="UniProtKB-KW"/>
</dbReference>
<dbReference type="EMBL" id="JASNVH010000010">
    <property type="protein sequence ID" value="MDK4307302.1"/>
    <property type="molecule type" value="Genomic_DNA"/>
</dbReference>
<keyword evidence="7 12" id="KW-0436">Ligase</keyword>
<keyword evidence="6 7" id="KW-0961">Cell wall biogenesis/degradation</keyword>
<feature type="binding site" evidence="7">
    <location>
        <position position="195"/>
    </location>
    <ligand>
        <name>UDP-N-acetyl-alpha-D-muramoyl-L-alanyl-D-glutamate</name>
        <dbReference type="ChEBI" id="CHEBI:83900"/>
    </ligand>
</feature>
<dbReference type="InterPro" id="IPR004101">
    <property type="entry name" value="Mur_ligase_C"/>
</dbReference>
<keyword evidence="7" id="KW-0067">ATP-binding</keyword>
<feature type="binding site" evidence="7">
    <location>
        <position position="496"/>
    </location>
    <ligand>
        <name>meso-2,6-diaminopimelate</name>
        <dbReference type="ChEBI" id="CHEBI:57791"/>
    </ligand>
</feature>
<evidence type="ECO:0000256" key="2">
    <source>
        <dbReference type="ARBA" id="ARBA00022618"/>
    </source>
</evidence>
<dbReference type="Gene3D" id="3.90.190.20">
    <property type="entry name" value="Mur ligase, C-terminal domain"/>
    <property type="match status" value="1"/>
</dbReference>
<evidence type="ECO:0000256" key="5">
    <source>
        <dbReference type="ARBA" id="ARBA00023306"/>
    </source>
</evidence>
<evidence type="ECO:0000259" key="10">
    <source>
        <dbReference type="Pfam" id="PF02875"/>
    </source>
</evidence>
<dbReference type="Gene3D" id="3.40.1390.10">
    <property type="entry name" value="MurE/MurF, N-terminal domain"/>
    <property type="match status" value="1"/>
</dbReference>
<sequence length="528" mass="55474">MSTTLATLLEEFGGELAGAMSSSTSGITISGIGLDSQHIKPGEIFAALPGNRAHGAEFAEKTAATAILTDTAGASILKDRGEQRPVWVIDDLRSVLGLIAAEIYDHPSQKMQVIGITGTSGKTTTSYILEAGLRETGAKVGIIGTTGTRINGTKVPTSLTTPEAPKLQELFAMMVEQGVSHVVMEVSSHALELGRVTGTRFAVAGFSNLSQDHLDFHPTMQDYFQAKARLFRGELAARNAAVVIDDHWGQEMADIAEGNTQECWRVRTHLADVDSSSQQANAVDKATGAEVVVTAAQLAPSGNQQVHVQITGEKVEIDLPLPGSFNVANAALACAMAKLAGVELSAFIRGVEKVAVPGRMESLAQGQDFVAVVDYAHKPGALEAVLATLRGQVSGRVGVVVGCGGDRDSSKRAIMGRIAAEQADYVVITDDNPRTEDPAPIRAAMMEGARAELLKAAREAGLADESAHLVEEGDRAQAIKLLVEWARPGDAIVVAGKGHETGQIVGDTVYEFDDRKVLAEALAGKGAK</sequence>
<evidence type="ECO:0000256" key="7">
    <source>
        <dbReference type="HAMAP-Rule" id="MF_00208"/>
    </source>
</evidence>
<dbReference type="Proteomes" id="UP001224412">
    <property type="component" value="Unassembled WGS sequence"/>
</dbReference>
<dbReference type="GO" id="GO:0051301">
    <property type="term" value="P:cell division"/>
    <property type="evidence" value="ECO:0007669"/>
    <property type="project" value="UniProtKB-KW"/>
</dbReference>
<evidence type="ECO:0000313" key="13">
    <source>
        <dbReference type="Proteomes" id="UP001224412"/>
    </source>
</evidence>
<dbReference type="NCBIfam" id="TIGR01085">
    <property type="entry name" value="murE"/>
    <property type="match status" value="1"/>
</dbReference>
<dbReference type="GO" id="GO:0008765">
    <property type="term" value="F:UDP-N-acetylmuramoylalanyl-D-glutamate-2,6-diaminopimelate ligase activity"/>
    <property type="evidence" value="ECO:0007669"/>
    <property type="project" value="UniProtKB-UniRule"/>
</dbReference>
<dbReference type="NCBIfam" id="NF001124">
    <property type="entry name" value="PRK00139.1-2"/>
    <property type="match status" value="1"/>
</dbReference>
<dbReference type="Pfam" id="PF01225">
    <property type="entry name" value="Mur_ligase"/>
    <property type="match status" value="1"/>
</dbReference>
<comment type="pathway">
    <text evidence="7 8">Cell wall biogenesis; peptidoglycan biosynthesis.</text>
</comment>
<comment type="caution">
    <text evidence="12">The sequence shown here is derived from an EMBL/GenBank/DDBJ whole genome shotgun (WGS) entry which is preliminary data.</text>
</comment>
<dbReference type="Pfam" id="PF02875">
    <property type="entry name" value="Mur_ligase_C"/>
    <property type="match status" value="1"/>
</dbReference>
<dbReference type="Pfam" id="PF08245">
    <property type="entry name" value="Mur_ligase_M"/>
    <property type="match status" value="1"/>
</dbReference>
<keyword evidence="4 7" id="KW-0573">Peptidoglycan synthesis</keyword>
<evidence type="ECO:0000313" key="12">
    <source>
        <dbReference type="EMBL" id="MDK4307302.1"/>
    </source>
</evidence>
<proteinExistence type="inferred from homology"/>
<evidence type="ECO:0000259" key="9">
    <source>
        <dbReference type="Pfam" id="PF01225"/>
    </source>
</evidence>
<evidence type="ECO:0000256" key="8">
    <source>
        <dbReference type="RuleBase" id="RU004135"/>
    </source>
</evidence>
<comment type="subcellular location">
    <subcellularLocation>
        <location evidence="7 8">Cytoplasm</location>
    </subcellularLocation>
</comment>
<comment type="similarity">
    <text evidence="1 7">Belongs to the MurCDEF family. MurE subfamily.</text>
</comment>
<dbReference type="GO" id="GO:0005737">
    <property type="term" value="C:cytoplasm"/>
    <property type="evidence" value="ECO:0007669"/>
    <property type="project" value="UniProtKB-SubCell"/>
</dbReference>
<dbReference type="GO" id="GO:0009252">
    <property type="term" value="P:peptidoglycan biosynthetic process"/>
    <property type="evidence" value="ECO:0007669"/>
    <property type="project" value="UniProtKB-UniRule"/>
</dbReference>
<dbReference type="HAMAP" id="MF_00208">
    <property type="entry name" value="MurE"/>
    <property type="match status" value="1"/>
</dbReference>
<dbReference type="InterPro" id="IPR005761">
    <property type="entry name" value="UDP-N-AcMur-Glu-dNH2Pim_ligase"/>
</dbReference>
<feature type="binding site" evidence="7">
    <location>
        <position position="34"/>
    </location>
    <ligand>
        <name>UDP-N-acetyl-alpha-D-muramoyl-L-alanyl-D-glutamate</name>
        <dbReference type="ChEBI" id="CHEBI:83900"/>
    </ligand>
</feature>
<dbReference type="SUPFAM" id="SSF53623">
    <property type="entry name" value="MurD-like peptide ligases, catalytic domain"/>
    <property type="match status" value="1"/>
</dbReference>
<feature type="binding site" evidence="7">
    <location>
        <position position="407"/>
    </location>
    <ligand>
        <name>meso-2,6-diaminopimelate</name>
        <dbReference type="ChEBI" id="CHEBI:57791"/>
    </ligand>
</feature>
<keyword evidence="7" id="KW-0460">Magnesium</keyword>
<comment type="caution">
    <text evidence="7">Lacks conserved residue(s) required for the propagation of feature annotation.</text>
</comment>
<dbReference type="InterPro" id="IPR013221">
    <property type="entry name" value="Mur_ligase_cen"/>
</dbReference>
<dbReference type="RefSeq" id="WP_284599313.1">
    <property type="nucleotide sequence ID" value="NZ_JASNVH010000010.1"/>
</dbReference>
<evidence type="ECO:0000259" key="11">
    <source>
        <dbReference type="Pfam" id="PF08245"/>
    </source>
</evidence>
<dbReference type="InterPro" id="IPR036565">
    <property type="entry name" value="Mur-like_cat_sf"/>
</dbReference>
<dbReference type="GO" id="GO:0000287">
    <property type="term" value="F:magnesium ion binding"/>
    <property type="evidence" value="ECO:0007669"/>
    <property type="project" value="UniProtKB-UniRule"/>
</dbReference>
<evidence type="ECO:0000256" key="6">
    <source>
        <dbReference type="ARBA" id="ARBA00023316"/>
    </source>
</evidence>
<dbReference type="InterPro" id="IPR035911">
    <property type="entry name" value="MurE/MurF_N"/>
</dbReference>
<organism evidence="12 13">
    <name type="scientific">Corynebacterium pseudodiphtheriticum</name>
    <dbReference type="NCBI Taxonomy" id="37637"/>
    <lineage>
        <taxon>Bacteria</taxon>
        <taxon>Bacillati</taxon>
        <taxon>Actinomycetota</taxon>
        <taxon>Actinomycetes</taxon>
        <taxon>Mycobacteriales</taxon>
        <taxon>Corynebacteriaceae</taxon>
        <taxon>Corynebacterium</taxon>
    </lineage>
</organism>
<dbReference type="PANTHER" id="PTHR23135:SF4">
    <property type="entry name" value="UDP-N-ACETYLMURAMOYL-L-ALANYL-D-GLUTAMATE--2,6-DIAMINOPIMELATE LIGASE MURE HOMOLOG, CHLOROPLASTIC"/>
    <property type="match status" value="1"/>
</dbReference>
<feature type="modified residue" description="N6-carboxylysine" evidence="7">
    <location>
        <position position="227"/>
    </location>
</feature>
<evidence type="ECO:0000256" key="1">
    <source>
        <dbReference type="ARBA" id="ARBA00005898"/>
    </source>
</evidence>
<dbReference type="PANTHER" id="PTHR23135">
    <property type="entry name" value="MUR LIGASE FAMILY MEMBER"/>
    <property type="match status" value="1"/>
</dbReference>
<dbReference type="AlphaFoldDB" id="A0AAP4F8H5"/>
<evidence type="ECO:0000256" key="4">
    <source>
        <dbReference type="ARBA" id="ARBA00022984"/>
    </source>
</evidence>
<keyword evidence="7" id="KW-0963">Cytoplasm</keyword>
<dbReference type="GO" id="GO:0071555">
    <property type="term" value="P:cell wall organization"/>
    <property type="evidence" value="ECO:0007669"/>
    <property type="project" value="UniProtKB-KW"/>
</dbReference>
<dbReference type="NCBIfam" id="NF001126">
    <property type="entry name" value="PRK00139.1-4"/>
    <property type="match status" value="1"/>
</dbReference>
<dbReference type="Gene3D" id="3.40.1190.10">
    <property type="entry name" value="Mur-like, catalytic domain"/>
    <property type="match status" value="1"/>
</dbReference>
<feature type="binding site" evidence="7">
    <location>
        <begin position="118"/>
        <end position="124"/>
    </location>
    <ligand>
        <name>ATP</name>
        <dbReference type="ChEBI" id="CHEBI:30616"/>
    </ligand>
</feature>
<comment type="PTM">
    <text evidence="7">Carboxylation is probably crucial for Mg(2+) binding and, consequently, for the gamma-phosphate positioning of ATP.</text>
</comment>
<keyword evidence="3 7" id="KW-0133">Cell shape</keyword>
<feature type="binding site" evidence="7">
    <location>
        <begin position="160"/>
        <end position="161"/>
    </location>
    <ligand>
        <name>UDP-N-acetyl-alpha-D-muramoyl-L-alanyl-D-glutamate</name>
        <dbReference type="ChEBI" id="CHEBI:83900"/>
    </ligand>
</feature>
<dbReference type="GO" id="GO:0005524">
    <property type="term" value="F:ATP binding"/>
    <property type="evidence" value="ECO:0007669"/>
    <property type="project" value="UniProtKB-UniRule"/>
</dbReference>
<accession>A0AAP4F8H5</accession>
<evidence type="ECO:0000256" key="3">
    <source>
        <dbReference type="ARBA" id="ARBA00022960"/>
    </source>
</evidence>
<dbReference type="SUPFAM" id="SSF63418">
    <property type="entry name" value="MurE/MurF N-terminal domain"/>
    <property type="match status" value="1"/>
</dbReference>
<keyword evidence="2 7" id="KW-0132">Cell division</keyword>
<keyword evidence="7" id="KW-0547">Nucleotide-binding</keyword>
<comment type="function">
    <text evidence="7">Catalyzes the addition of meso-diaminopimelic acid to the nucleotide precursor UDP-N-acetylmuramoyl-L-alanyl-D-glutamate (UMAG) in the biosynthesis of bacterial cell-wall peptidoglycan.</text>
</comment>
<dbReference type="SUPFAM" id="SSF53244">
    <property type="entry name" value="MurD-like peptide ligases, peptide-binding domain"/>
    <property type="match status" value="1"/>
</dbReference>
<keyword evidence="5 7" id="KW-0131">Cell cycle</keyword>
<protein>
    <recommendedName>
        <fullName evidence="7">UDP-N-acetylmuramoyl-L-alanyl-D-glutamate--2,6-diaminopimelate ligase</fullName>
        <ecNumber evidence="7">6.3.2.13</ecNumber>
    </recommendedName>
    <alternativeName>
        <fullName evidence="7">Meso-A2pm-adding enzyme</fullName>
    </alternativeName>
    <alternativeName>
        <fullName evidence="7">Meso-diaminopimelate-adding enzyme</fullName>
    </alternativeName>
    <alternativeName>
        <fullName evidence="7">UDP-MurNAc-L-Ala-D-Glu:meso-diaminopimelate ligase</fullName>
    </alternativeName>
    <alternativeName>
        <fullName evidence="7">UDP-MurNAc-tripeptide synthetase</fullName>
    </alternativeName>
    <alternativeName>
        <fullName evidence="7">UDP-N-acetylmuramyl-tripeptide synthetase</fullName>
    </alternativeName>
</protein>
<dbReference type="InterPro" id="IPR000713">
    <property type="entry name" value="Mur_ligase_N"/>
</dbReference>
<feature type="domain" description="Mur ligase N-terminal catalytic" evidence="9">
    <location>
        <begin position="28"/>
        <end position="73"/>
    </location>
</feature>
<feature type="binding site" evidence="7">
    <location>
        <position position="36"/>
    </location>
    <ligand>
        <name>UDP-N-acetyl-alpha-D-muramoyl-L-alanyl-D-glutamate</name>
        <dbReference type="ChEBI" id="CHEBI:83900"/>
    </ligand>
</feature>
<comment type="catalytic activity">
    <reaction evidence="7">
        <text>UDP-N-acetyl-alpha-D-muramoyl-L-alanyl-D-glutamate + meso-2,6-diaminopimelate + ATP = UDP-N-acetyl-alpha-D-muramoyl-L-alanyl-gamma-D-glutamyl-meso-2,6-diaminopimelate + ADP + phosphate + H(+)</text>
        <dbReference type="Rhea" id="RHEA:23676"/>
        <dbReference type="ChEBI" id="CHEBI:15378"/>
        <dbReference type="ChEBI" id="CHEBI:30616"/>
        <dbReference type="ChEBI" id="CHEBI:43474"/>
        <dbReference type="ChEBI" id="CHEBI:57791"/>
        <dbReference type="ChEBI" id="CHEBI:83900"/>
        <dbReference type="ChEBI" id="CHEBI:83905"/>
        <dbReference type="ChEBI" id="CHEBI:456216"/>
        <dbReference type="EC" id="6.3.2.13"/>
    </reaction>
</comment>
<feature type="domain" description="Mur ligase C-terminal" evidence="10">
    <location>
        <begin position="358"/>
        <end position="498"/>
    </location>
</feature>
<comment type="cofactor">
    <cofactor evidence="7">
        <name>Mg(2+)</name>
        <dbReference type="ChEBI" id="CHEBI:18420"/>
    </cofactor>
</comment>
<dbReference type="EC" id="6.3.2.13" evidence="7"/>
<name>A0AAP4F8H5_9CORY</name>
<gene>
    <name evidence="7" type="primary">murE</name>
    <name evidence="12" type="ORF">QPX42_07085</name>
</gene>
<feature type="binding site" evidence="7">
    <location>
        <position position="500"/>
    </location>
    <ligand>
        <name>meso-2,6-diaminopimelate</name>
        <dbReference type="ChEBI" id="CHEBI:57791"/>
    </ligand>
</feature>
<dbReference type="InterPro" id="IPR036615">
    <property type="entry name" value="Mur_ligase_C_dom_sf"/>
</dbReference>
<feature type="domain" description="Mur ligase central" evidence="11">
    <location>
        <begin position="116"/>
        <end position="337"/>
    </location>
</feature>
<feature type="short sequence motif" description="Meso-diaminopimelate recognition motif" evidence="7">
    <location>
        <begin position="431"/>
        <end position="434"/>
    </location>
</feature>
<feature type="binding site" evidence="7">
    <location>
        <position position="187"/>
    </location>
    <ligand>
        <name>UDP-N-acetyl-alpha-D-muramoyl-L-alanyl-D-glutamate</name>
        <dbReference type="ChEBI" id="CHEBI:83900"/>
    </ligand>
</feature>
<reference evidence="12" key="1">
    <citation type="submission" date="2023-05" db="EMBL/GenBank/DDBJ databases">
        <title>Metabolic capabilities are highly conserved among human nasal-associated Corynebacterium species in pangenomic analyses.</title>
        <authorList>
            <person name="Tran T.H."/>
            <person name="Roberts A.Q."/>
            <person name="Escapa I.F."/>
            <person name="Gao W."/>
            <person name="Conlan S."/>
            <person name="Kong H."/>
            <person name="Segre J.A."/>
            <person name="Kelly M.S."/>
            <person name="Lemon K.P."/>
        </authorList>
    </citation>
    <scope>NUCLEOTIDE SEQUENCE</scope>
    <source>
        <strain evidence="12">KPL2773</strain>
    </source>
</reference>